<dbReference type="RefSeq" id="WP_281908558.1">
    <property type="nucleotide sequence ID" value="NZ_AP026966.1"/>
</dbReference>
<accession>A0ABM8C918</accession>
<dbReference type="Proteomes" id="UP001163336">
    <property type="component" value="Chromosome"/>
</dbReference>
<dbReference type="Gene3D" id="2.50.20.10">
    <property type="entry name" value="Lipoprotein localisation LolA/LolB/LppX"/>
    <property type="match status" value="1"/>
</dbReference>
<dbReference type="InterPro" id="IPR004564">
    <property type="entry name" value="OM_lipoprot_carrier_LolA-like"/>
</dbReference>
<keyword evidence="4" id="KW-1185">Reference proteome</keyword>
<evidence type="ECO:0008006" key="5">
    <source>
        <dbReference type="Google" id="ProtNLM"/>
    </source>
</evidence>
<evidence type="ECO:0000256" key="2">
    <source>
        <dbReference type="SAM" id="SignalP"/>
    </source>
</evidence>
<evidence type="ECO:0000313" key="3">
    <source>
        <dbReference type="EMBL" id="BDT59725.1"/>
    </source>
</evidence>
<feature type="chain" id="PRO_5046098716" description="Outer membrane lipoprotein carrier protein LolA" evidence="2">
    <location>
        <begin position="20"/>
        <end position="200"/>
    </location>
</feature>
<organism evidence="3 4">
    <name type="scientific">Massilia varians</name>
    <dbReference type="NCBI Taxonomy" id="457921"/>
    <lineage>
        <taxon>Bacteria</taxon>
        <taxon>Pseudomonadati</taxon>
        <taxon>Pseudomonadota</taxon>
        <taxon>Betaproteobacteria</taxon>
        <taxon>Burkholderiales</taxon>
        <taxon>Oxalobacteraceae</taxon>
        <taxon>Telluria group</taxon>
        <taxon>Massilia</taxon>
    </lineage>
</organism>
<proteinExistence type="predicted"/>
<sequence length="200" mass="21490">MKRILVTLILAAAGATAQAAAPVAQIQSMLAKPEQLCGRFEQTKQLAGMKKPLLSSGRFCVVAGKGVLWRTLKPFPNTLRLKRDEIVHMQGSRVSMRLDASQEPTVRMINGVLFSLLGGDLGQLENLFEVDGSVAGDSWRVALKARNAAVARAVGAITLEGGAYVRSIRMVDEGGDRTEIVFSELKTGAQALLPEESVLM</sequence>
<name>A0ABM8C918_9BURK</name>
<dbReference type="InterPro" id="IPR029046">
    <property type="entry name" value="LolA/LolB/LppX"/>
</dbReference>
<dbReference type="CDD" id="cd16325">
    <property type="entry name" value="LolA"/>
    <property type="match status" value="1"/>
</dbReference>
<reference evidence="3" key="1">
    <citation type="submission" date="2022-11" db="EMBL/GenBank/DDBJ databases">
        <title>Isolation and characterization of PLA-degrading bacterium Massilia sp. from Antarctic soil.</title>
        <authorList>
            <person name="Sato K."/>
            <person name="Gomez-Fuentes C."/>
            <person name="Ahmad S.A."/>
            <person name="Zulkharnain A."/>
        </authorList>
    </citation>
    <scope>NUCLEOTIDE SEQUENCE</scope>
    <source>
        <strain evidence="3">N-3</strain>
    </source>
</reference>
<feature type="signal peptide" evidence="2">
    <location>
        <begin position="1"/>
        <end position="19"/>
    </location>
</feature>
<keyword evidence="1 2" id="KW-0732">Signal</keyword>
<dbReference type="SUPFAM" id="SSF89392">
    <property type="entry name" value="Prokaryotic lipoproteins and lipoprotein localization factors"/>
    <property type="match status" value="1"/>
</dbReference>
<protein>
    <recommendedName>
        <fullName evidence="5">Outer membrane lipoprotein carrier protein LolA</fullName>
    </recommendedName>
</protein>
<gene>
    <name evidence="3" type="ORF">MasN3_32190</name>
</gene>
<dbReference type="Pfam" id="PF19574">
    <property type="entry name" value="LolA_3"/>
    <property type="match status" value="1"/>
</dbReference>
<evidence type="ECO:0000313" key="4">
    <source>
        <dbReference type="Proteomes" id="UP001163336"/>
    </source>
</evidence>
<dbReference type="EMBL" id="AP026966">
    <property type="protein sequence ID" value="BDT59725.1"/>
    <property type="molecule type" value="Genomic_DNA"/>
</dbReference>
<evidence type="ECO:0000256" key="1">
    <source>
        <dbReference type="ARBA" id="ARBA00022729"/>
    </source>
</evidence>